<dbReference type="Pfam" id="PF00892">
    <property type="entry name" value="EamA"/>
    <property type="match status" value="2"/>
</dbReference>
<dbReference type="PANTHER" id="PTHR22911:SF135">
    <property type="entry name" value="BLR4310 PROTEIN"/>
    <property type="match status" value="1"/>
</dbReference>
<accession>C9YBJ3</accession>
<feature type="domain" description="EamA" evidence="2">
    <location>
        <begin position="7"/>
        <end position="140"/>
    </location>
</feature>
<feature type="transmembrane region" description="Helical" evidence="1">
    <location>
        <begin position="241"/>
        <end position="259"/>
    </location>
</feature>
<reference evidence="3" key="1">
    <citation type="journal article" date="2010" name="Nature">
        <title>The dynamic genome of Hydra.</title>
        <authorList>
            <person name="Chapman J.A."/>
            <person name="Kirkness E.F."/>
            <person name="Simakov O."/>
            <person name="Hampson S.E."/>
            <person name="Mitros T."/>
            <person name="Weinmaier T."/>
            <person name="Rattei T."/>
            <person name="Balasubramanian P.G."/>
            <person name="Borman J."/>
            <person name="Busam D."/>
            <person name="Disbennett K."/>
            <person name="Pfannkoch C."/>
            <person name="Sumin N."/>
            <person name="Sutton G."/>
            <person name="Viswanathan L."/>
            <person name="Walenz B."/>
            <person name="Goodstein D.M."/>
            <person name="Hellsten U."/>
            <person name="Kawashima T."/>
            <person name="Prochnik S.E."/>
            <person name="Putnam N.H."/>
            <person name="Shu S."/>
            <person name="Blumberg B."/>
            <person name="Dana C.E."/>
            <person name="Gee L."/>
            <person name="Kibler D.F."/>
            <person name="Law L."/>
            <person name="Lindgens D."/>
            <person name="Martinez D.E."/>
            <person name="Peng J."/>
            <person name="Wigge P.A."/>
            <person name="Bertulat B."/>
            <person name="Guder C."/>
            <person name="Nakamura Y."/>
            <person name="Ozbek S."/>
            <person name="Watanabe H."/>
            <person name="Khalturin K."/>
            <person name="Hemmrich G."/>
            <person name="Franke A."/>
            <person name="Augustin R."/>
            <person name="Fraune S."/>
            <person name="Hayakawa E."/>
            <person name="Hayakawa S."/>
            <person name="Hirose M."/>
            <person name="Hwang J."/>
            <person name="Ikeo K."/>
            <person name="Nishimiya-Fujisawa C."/>
            <person name="Ogura A."/>
            <person name="Takahashi T."/>
            <person name="Steinmetz P.R."/>
            <person name="Zhang X."/>
            <person name="Aufschnaiter R."/>
            <person name="Eder M.K."/>
            <person name="Gorny A.K."/>
            <person name="Salvenmoser W."/>
            <person name="Heimberg A.M."/>
            <person name="Wheeler B.M."/>
            <person name="Peterson K.J."/>
            <person name="Boettger A."/>
            <person name="Tischler P."/>
            <person name="Wolf A."/>
            <person name="Gojobori T."/>
            <person name="Remington K.A."/>
            <person name="Strausberg R.L."/>
            <person name="Venter J."/>
            <person name="Technau U."/>
            <person name="Hobmayer B."/>
            <person name="Bosch T.C."/>
            <person name="Holstein T.W."/>
            <person name="Fujisawa T."/>
            <person name="Bode H.R."/>
            <person name="David C.N."/>
            <person name="Rokhsar D.S."/>
            <person name="Steele R.E."/>
        </authorList>
    </citation>
    <scope>NUCLEOTIDE SEQUENCE</scope>
</reference>
<dbReference type="SUPFAM" id="SSF103481">
    <property type="entry name" value="Multidrug resistance efflux transporter EmrE"/>
    <property type="match status" value="2"/>
</dbReference>
<dbReference type="InterPro" id="IPR037185">
    <property type="entry name" value="EmrE-like"/>
</dbReference>
<evidence type="ECO:0000259" key="2">
    <source>
        <dbReference type="Pfam" id="PF00892"/>
    </source>
</evidence>
<dbReference type="GO" id="GO:0016020">
    <property type="term" value="C:membrane"/>
    <property type="evidence" value="ECO:0007669"/>
    <property type="project" value="InterPro"/>
</dbReference>
<feature type="transmembrane region" description="Helical" evidence="1">
    <location>
        <begin position="70"/>
        <end position="92"/>
    </location>
</feature>
<evidence type="ECO:0000313" key="3">
    <source>
        <dbReference type="EMBL" id="CBA29995.1"/>
    </source>
</evidence>
<feature type="transmembrane region" description="Helical" evidence="1">
    <location>
        <begin position="181"/>
        <end position="204"/>
    </location>
</feature>
<proteinExistence type="predicted"/>
<name>C9YBJ3_CURXX</name>
<organism evidence="3">
    <name type="scientific">Curvibacter symbiont subsp. Hydra magnipapillata</name>
    <dbReference type="NCBI Taxonomy" id="667019"/>
    <lineage>
        <taxon>Bacteria</taxon>
        <taxon>Pseudomonadati</taxon>
        <taxon>Pseudomonadota</taxon>
        <taxon>Betaproteobacteria</taxon>
        <taxon>Burkholderiales</taxon>
        <taxon>Comamonadaceae</taxon>
        <taxon>Curvibacter</taxon>
    </lineage>
</organism>
<feature type="transmembrane region" description="Helical" evidence="1">
    <location>
        <begin position="265"/>
        <end position="284"/>
    </location>
</feature>
<feature type="transmembrane region" description="Helical" evidence="1">
    <location>
        <begin position="98"/>
        <end position="117"/>
    </location>
</feature>
<keyword evidence="1" id="KW-1133">Transmembrane helix</keyword>
<protein>
    <recommendedName>
        <fullName evidence="2">EamA domain-containing protein</fullName>
    </recommendedName>
</protein>
<dbReference type="AlphaFoldDB" id="C9YBJ3"/>
<gene>
    <name evidence="3" type="ORF">Csp_A14940</name>
</gene>
<dbReference type="PANTHER" id="PTHR22911">
    <property type="entry name" value="ACYL-MALONYL CONDENSING ENZYME-RELATED"/>
    <property type="match status" value="1"/>
</dbReference>
<evidence type="ECO:0000256" key="1">
    <source>
        <dbReference type="SAM" id="Phobius"/>
    </source>
</evidence>
<feature type="transmembrane region" description="Helical" evidence="1">
    <location>
        <begin position="39"/>
        <end position="58"/>
    </location>
</feature>
<feature type="domain" description="EamA" evidence="2">
    <location>
        <begin position="150"/>
        <end position="280"/>
    </location>
</feature>
<keyword evidence="1" id="KW-0812">Transmembrane</keyword>
<feature type="transmembrane region" description="Helical" evidence="1">
    <location>
        <begin position="124"/>
        <end position="141"/>
    </location>
</feature>
<dbReference type="EMBL" id="FN543104">
    <property type="protein sequence ID" value="CBA29995.1"/>
    <property type="molecule type" value="Genomic_DNA"/>
</dbReference>
<dbReference type="InterPro" id="IPR000620">
    <property type="entry name" value="EamA_dom"/>
</dbReference>
<feature type="transmembrane region" description="Helical" evidence="1">
    <location>
        <begin position="210"/>
        <end position="229"/>
    </location>
</feature>
<keyword evidence="1" id="KW-0472">Membrane</keyword>
<feature type="transmembrane region" description="Helical" evidence="1">
    <location>
        <begin position="147"/>
        <end position="169"/>
    </location>
</feature>
<sequence>MKLSHNRAVLLMVLVALMWSTAGVVTRHLESARSFEVTFWRSFFTVISLLAILPVVSGKGVFAKLRSATPAFWLSGMCWSVMFTAFMVALTLTSVGNVLVTMSMGPLLTALMARIFIGHRIPARTWVAVLVAGAGIVYMYASQVGSITLWGTLVALCVPIAGATNWTVTQHAHDQGHDIDLMPAVWVGGVISCIVTLPLALPLQATAHDVALLGFLGVFQLAVPCVLSVRVAQVLKAPEISLLQLLEVIFGILLAWLGANEAPGSAVVSGGALVIGALLVNELIGWRQRK</sequence>